<evidence type="ECO:0000256" key="4">
    <source>
        <dbReference type="PIRSR" id="PIRSR000303-1"/>
    </source>
</evidence>
<dbReference type="Gene3D" id="3.40.30.10">
    <property type="entry name" value="Glutaredoxin"/>
    <property type="match status" value="1"/>
</dbReference>
<dbReference type="PROSITE" id="PS00460">
    <property type="entry name" value="GLUTATHIONE_PEROXID_1"/>
    <property type="match status" value="1"/>
</dbReference>
<dbReference type="SUPFAM" id="SSF52833">
    <property type="entry name" value="Thioredoxin-like"/>
    <property type="match status" value="1"/>
</dbReference>
<organism evidence="6 7">
    <name type="scientific">Spirosoma oryzae</name>
    <dbReference type="NCBI Taxonomy" id="1469603"/>
    <lineage>
        <taxon>Bacteria</taxon>
        <taxon>Pseudomonadati</taxon>
        <taxon>Bacteroidota</taxon>
        <taxon>Cytophagia</taxon>
        <taxon>Cytophagales</taxon>
        <taxon>Cytophagaceae</taxon>
        <taxon>Spirosoma</taxon>
    </lineage>
</organism>
<dbReference type="PROSITE" id="PS51355">
    <property type="entry name" value="GLUTATHIONE_PEROXID_3"/>
    <property type="match status" value="1"/>
</dbReference>
<evidence type="ECO:0000256" key="1">
    <source>
        <dbReference type="ARBA" id="ARBA00006926"/>
    </source>
</evidence>
<evidence type="ECO:0000313" key="7">
    <source>
        <dbReference type="Proteomes" id="UP000238375"/>
    </source>
</evidence>
<accession>A0A2T0TIR6</accession>
<name>A0A2T0TIR6_9BACT</name>
<reference evidence="6 7" key="1">
    <citation type="submission" date="2018-03" db="EMBL/GenBank/DDBJ databases">
        <title>Genomic Encyclopedia of Archaeal and Bacterial Type Strains, Phase II (KMG-II): from individual species to whole genera.</title>
        <authorList>
            <person name="Goeker M."/>
        </authorList>
    </citation>
    <scope>NUCLEOTIDE SEQUENCE [LARGE SCALE GENOMIC DNA]</scope>
    <source>
        <strain evidence="6 7">DSM 28354</strain>
    </source>
</reference>
<protein>
    <recommendedName>
        <fullName evidence="5">Glutathione peroxidase</fullName>
    </recommendedName>
</protein>
<dbReference type="CDD" id="cd00340">
    <property type="entry name" value="GSH_Peroxidase"/>
    <property type="match status" value="1"/>
</dbReference>
<dbReference type="GO" id="GO:0004601">
    <property type="term" value="F:peroxidase activity"/>
    <property type="evidence" value="ECO:0007669"/>
    <property type="project" value="UniProtKB-KW"/>
</dbReference>
<dbReference type="RefSeq" id="WP_106136438.1">
    <property type="nucleotide sequence ID" value="NZ_PVTE01000002.1"/>
</dbReference>
<feature type="active site" evidence="4">
    <location>
        <position position="37"/>
    </location>
</feature>
<keyword evidence="2 5" id="KW-0575">Peroxidase</keyword>
<dbReference type="InterPro" id="IPR036249">
    <property type="entry name" value="Thioredoxin-like_sf"/>
</dbReference>
<sequence length="159" mass="17892">MESPFYQLAAKTTKGEDLPMADFRGNVVLIVNTATKCGLAPQFDGLEKLHQQYRDKGLVVLGFPCDQFQGQEPETNDTMEQVCRINHGVTFTLTAKGDVNGPNTQPVFKYLKNELGGFLGSRIKWNFTKFLVDRTGKPYKRYAPTTKPETIESDIQKLL</sequence>
<comment type="caution">
    <text evidence="6">The sequence shown here is derived from an EMBL/GenBank/DDBJ whole genome shotgun (WGS) entry which is preliminary data.</text>
</comment>
<dbReference type="InterPro" id="IPR029759">
    <property type="entry name" value="GPX_AS"/>
</dbReference>
<dbReference type="PIRSF" id="PIRSF000303">
    <property type="entry name" value="Glutathion_perox"/>
    <property type="match status" value="1"/>
</dbReference>
<dbReference type="FunFam" id="3.40.30.10:FF:000010">
    <property type="entry name" value="Glutathione peroxidase"/>
    <property type="match status" value="1"/>
</dbReference>
<dbReference type="Pfam" id="PF00255">
    <property type="entry name" value="GSHPx"/>
    <property type="match status" value="1"/>
</dbReference>
<keyword evidence="3 5" id="KW-0560">Oxidoreductase</keyword>
<dbReference type="InterPro" id="IPR000889">
    <property type="entry name" value="Glutathione_peroxidase"/>
</dbReference>
<dbReference type="GO" id="GO:0034599">
    <property type="term" value="P:cellular response to oxidative stress"/>
    <property type="evidence" value="ECO:0007669"/>
    <property type="project" value="TreeGrafter"/>
</dbReference>
<dbReference type="EMBL" id="PVTE01000002">
    <property type="protein sequence ID" value="PRY45600.1"/>
    <property type="molecule type" value="Genomic_DNA"/>
</dbReference>
<evidence type="ECO:0000256" key="5">
    <source>
        <dbReference type="RuleBase" id="RU000499"/>
    </source>
</evidence>
<dbReference type="OrthoDB" id="9789406at2"/>
<dbReference type="Proteomes" id="UP000238375">
    <property type="component" value="Unassembled WGS sequence"/>
</dbReference>
<dbReference type="PRINTS" id="PR01011">
    <property type="entry name" value="GLUTPROXDASE"/>
</dbReference>
<gene>
    <name evidence="6" type="ORF">CLV58_102350</name>
</gene>
<dbReference type="PANTHER" id="PTHR11592:SF78">
    <property type="entry name" value="GLUTATHIONE PEROXIDASE"/>
    <property type="match status" value="1"/>
</dbReference>
<comment type="similarity">
    <text evidence="1 5">Belongs to the glutathione peroxidase family.</text>
</comment>
<evidence type="ECO:0000313" key="6">
    <source>
        <dbReference type="EMBL" id="PRY45600.1"/>
    </source>
</evidence>
<dbReference type="AlphaFoldDB" id="A0A2T0TIR6"/>
<evidence type="ECO:0000256" key="3">
    <source>
        <dbReference type="ARBA" id="ARBA00023002"/>
    </source>
</evidence>
<evidence type="ECO:0000256" key="2">
    <source>
        <dbReference type="ARBA" id="ARBA00022559"/>
    </source>
</evidence>
<dbReference type="PANTHER" id="PTHR11592">
    <property type="entry name" value="GLUTATHIONE PEROXIDASE"/>
    <property type="match status" value="1"/>
</dbReference>
<keyword evidence="7" id="KW-1185">Reference proteome</keyword>
<proteinExistence type="inferred from homology"/>